<evidence type="ECO:0000313" key="4">
    <source>
        <dbReference type="Proteomes" id="UP000295703"/>
    </source>
</evidence>
<protein>
    <submittedName>
        <fullName evidence="3">Secondary metabolism regulator LAE1</fullName>
    </submittedName>
</protein>
<dbReference type="PANTHER" id="PTHR43591:SF10">
    <property type="entry name" value="ABC TRANSMEMBRANE TYPE-1 DOMAIN-CONTAINING PROTEIN-RELATED"/>
    <property type="match status" value="1"/>
</dbReference>
<dbReference type="EMBL" id="RYZW01000085">
    <property type="protein sequence ID" value="TDZ49914.1"/>
    <property type="molecule type" value="Genomic_DNA"/>
</dbReference>
<proteinExistence type="inferred from homology"/>
<dbReference type="GO" id="GO:0008168">
    <property type="term" value="F:methyltransferase activity"/>
    <property type="evidence" value="ECO:0007669"/>
    <property type="project" value="TreeGrafter"/>
</dbReference>
<evidence type="ECO:0000256" key="2">
    <source>
        <dbReference type="SAM" id="MobiDB-lite"/>
    </source>
</evidence>
<dbReference type="SUPFAM" id="SSF53335">
    <property type="entry name" value="S-adenosyl-L-methionine-dependent methyltransferases"/>
    <property type="match status" value="1"/>
</dbReference>
<dbReference type="Proteomes" id="UP000295703">
    <property type="component" value="Unassembled WGS sequence"/>
</dbReference>
<keyword evidence="4" id="KW-1185">Reference proteome</keyword>
<name>A0A4R8R1Y7_COLTR</name>
<feature type="compositionally biased region" description="Polar residues" evidence="2">
    <location>
        <begin position="1"/>
        <end position="13"/>
    </location>
</feature>
<dbReference type="Pfam" id="PF13489">
    <property type="entry name" value="Methyltransf_23"/>
    <property type="match status" value="1"/>
</dbReference>
<dbReference type="AlphaFoldDB" id="A0A4R8R1Y7"/>
<dbReference type="InterPro" id="IPR029063">
    <property type="entry name" value="SAM-dependent_MTases_sf"/>
</dbReference>
<feature type="region of interest" description="Disordered" evidence="2">
    <location>
        <begin position="1"/>
        <end position="51"/>
    </location>
</feature>
<organism evidence="3 4">
    <name type="scientific">Colletotrichum trifolii</name>
    <dbReference type="NCBI Taxonomy" id="5466"/>
    <lineage>
        <taxon>Eukaryota</taxon>
        <taxon>Fungi</taxon>
        <taxon>Dikarya</taxon>
        <taxon>Ascomycota</taxon>
        <taxon>Pezizomycotina</taxon>
        <taxon>Sordariomycetes</taxon>
        <taxon>Hypocreomycetidae</taxon>
        <taxon>Glomerellales</taxon>
        <taxon>Glomerellaceae</taxon>
        <taxon>Colletotrichum</taxon>
        <taxon>Colletotrichum orbiculare species complex</taxon>
    </lineage>
</organism>
<accession>A0A4R8R1Y7</accession>
<comment type="similarity">
    <text evidence="1">Belongs to the methyltransferase superfamily. LaeA methyltransferase family.</text>
</comment>
<evidence type="ECO:0000313" key="3">
    <source>
        <dbReference type="EMBL" id="TDZ49914.1"/>
    </source>
</evidence>
<evidence type="ECO:0000256" key="1">
    <source>
        <dbReference type="ARBA" id="ARBA00038158"/>
    </source>
</evidence>
<gene>
    <name evidence="3" type="ORF">CTRI78_v007740</name>
</gene>
<dbReference type="PANTHER" id="PTHR43591">
    <property type="entry name" value="METHYLTRANSFERASE"/>
    <property type="match status" value="1"/>
</dbReference>
<dbReference type="STRING" id="5466.A0A4R8R1Y7"/>
<dbReference type="CDD" id="cd02440">
    <property type="entry name" value="AdoMet_MTases"/>
    <property type="match status" value="1"/>
</dbReference>
<dbReference type="Gene3D" id="3.40.50.150">
    <property type="entry name" value="Vaccinia Virus protein VP39"/>
    <property type="match status" value="1"/>
</dbReference>
<reference evidence="3 4" key="1">
    <citation type="submission" date="2018-12" db="EMBL/GenBank/DDBJ databases">
        <title>Genome sequence and assembly of Colletotrichum trifolii.</title>
        <authorList>
            <person name="Gan P."/>
            <person name="Shirasu K."/>
        </authorList>
    </citation>
    <scope>NUCLEOTIDE SEQUENCE [LARGE SCALE GENOMIC DNA]</scope>
    <source>
        <strain evidence="3 4">543-2</strain>
    </source>
</reference>
<sequence>MVDATNTPKGASSSDKDEAGSPLRSKTASPVGRVSSESAREEAGATEIEVDEASLDDASTINSRISSYTASLSSSVLDYPTENGRRYHAFRAGAYYAPNDEREMDRLDFNHMLMCKLAGGPTGSKLFLAPIETEKIKNILDIGTGTGVWSIEAAEVFPNAKITGNDLSAIQPSWVPPNVQFEIDDVESPWANSAKYDFIYCRYMLGCISDWPKLVSNAYENLEEDGWVEFQDYDLTHYSDDGTLTADHETLKWANGFIQACDTIGRDARPGSKLETWIKDAGFVDVVHHVRKLPIGPWAKDPHYKDLGMIQLIQLLEGMEAFTLRLFCDVLGWTREECLVMLSTVRNELKSNEFHAQMDLHVVYARKPVSKE</sequence>
<comment type="caution">
    <text evidence="3">The sequence shown here is derived from an EMBL/GenBank/DDBJ whole genome shotgun (WGS) entry which is preliminary data.</text>
</comment>